<protein>
    <submittedName>
        <fullName evidence="3">Transposon TX1 uncharacterized 149 kDa protein</fullName>
    </submittedName>
</protein>
<dbReference type="PANTHER" id="PTHR19446">
    <property type="entry name" value="REVERSE TRANSCRIPTASES"/>
    <property type="match status" value="1"/>
</dbReference>
<dbReference type="InterPro" id="IPR000477">
    <property type="entry name" value="RT_dom"/>
</dbReference>
<reference evidence="4" key="1">
    <citation type="journal article" date="2017" name="bioRxiv">
        <title>Comparative analysis of the genomes of Stylophora pistillata and Acropora digitifera provides evidence for extensive differences between species of corals.</title>
        <authorList>
            <person name="Voolstra C.R."/>
            <person name="Li Y."/>
            <person name="Liew Y.J."/>
            <person name="Baumgarten S."/>
            <person name="Zoccola D."/>
            <person name="Flot J.-F."/>
            <person name="Tambutte S."/>
            <person name="Allemand D."/>
            <person name="Aranda M."/>
        </authorList>
    </citation>
    <scope>NUCLEOTIDE SEQUENCE [LARGE SCALE GENOMIC DNA]</scope>
</reference>
<comment type="caution">
    <text evidence="3">The sequence shown here is derived from an EMBL/GenBank/DDBJ whole genome shotgun (WGS) entry which is preliminary data.</text>
</comment>
<evidence type="ECO:0000313" key="4">
    <source>
        <dbReference type="Proteomes" id="UP000225706"/>
    </source>
</evidence>
<feature type="region of interest" description="Disordered" evidence="1">
    <location>
        <begin position="865"/>
        <end position="913"/>
    </location>
</feature>
<dbReference type="SUPFAM" id="SSF56672">
    <property type="entry name" value="DNA/RNA polymerases"/>
    <property type="match status" value="1"/>
</dbReference>
<dbReference type="Pfam" id="PF00078">
    <property type="entry name" value="RVT_1"/>
    <property type="match status" value="1"/>
</dbReference>
<evidence type="ECO:0000256" key="1">
    <source>
        <dbReference type="SAM" id="MobiDB-lite"/>
    </source>
</evidence>
<proteinExistence type="predicted"/>
<feature type="domain" description="Reverse transcriptase" evidence="2">
    <location>
        <begin position="264"/>
        <end position="516"/>
    </location>
</feature>
<dbReference type="PROSITE" id="PS50878">
    <property type="entry name" value="RT_POL"/>
    <property type="match status" value="1"/>
</dbReference>
<gene>
    <name evidence="3" type="ORF">AWC38_SpisGene7190</name>
</gene>
<dbReference type="STRING" id="50429.A0A2B4SBM2"/>
<keyword evidence="4" id="KW-1185">Reference proteome</keyword>
<feature type="compositionally biased region" description="Polar residues" evidence="1">
    <location>
        <begin position="883"/>
        <end position="899"/>
    </location>
</feature>
<name>A0A2B4SBM2_STYPI</name>
<organism evidence="3 4">
    <name type="scientific">Stylophora pistillata</name>
    <name type="common">Smooth cauliflower coral</name>
    <dbReference type="NCBI Taxonomy" id="50429"/>
    <lineage>
        <taxon>Eukaryota</taxon>
        <taxon>Metazoa</taxon>
        <taxon>Cnidaria</taxon>
        <taxon>Anthozoa</taxon>
        <taxon>Hexacorallia</taxon>
        <taxon>Scleractinia</taxon>
        <taxon>Astrocoeniina</taxon>
        <taxon>Pocilloporidae</taxon>
        <taxon>Stylophora</taxon>
    </lineage>
</organism>
<accession>A0A2B4SBM2</accession>
<dbReference type="InterPro" id="IPR043502">
    <property type="entry name" value="DNA/RNA_pol_sf"/>
</dbReference>
<dbReference type="AlphaFoldDB" id="A0A2B4SBM2"/>
<dbReference type="Proteomes" id="UP000225706">
    <property type="component" value="Unassembled WGS sequence"/>
</dbReference>
<evidence type="ECO:0000313" key="3">
    <source>
        <dbReference type="EMBL" id="PFX28084.1"/>
    </source>
</evidence>
<dbReference type="CDD" id="cd01650">
    <property type="entry name" value="RT_nLTR_like"/>
    <property type="match status" value="1"/>
</dbReference>
<dbReference type="EMBL" id="LSMT01000090">
    <property type="protein sequence ID" value="PFX28084.1"/>
    <property type="molecule type" value="Genomic_DNA"/>
</dbReference>
<dbReference type="OrthoDB" id="5961101at2759"/>
<sequence length="925" mass="103688">MLCCSVPFLGPLWCSHLRVCPRPVPPGPELWKLNTAILKESEYVHLVTDFWRTWQDSKTVFISLSKWWEEGKSRFKGLTINYCKSRSSTKKRNRDTLVNLIAHLKAYQSALSTLAALDRETARGVQVRSRIRWVKEGETSSSYFFRLERKRSVDRWIPALRESGGSIVSSTEDLCLTLNCFYSDLFSATPSDRHAQSSLLSNLSFSLPPDQAETCEGPLTTEECLSAIKGMAKNKAPGLDGFLAEFYLRFWGVLGRDLVNVLNHCFLSGSVALSQRRGIITLTFKKGDRLDPRNWRPITLLNVDHEIASRAIAGRLLKMIHLVVNKDQTCGVPGRYIGENVSLVRDVVHYTMSTGFPTAILSLDQEKAFDRIDWGFMKATLSATGFGPSFIAWVSLFYHRVQSSVNVNGYLSPFFYLSRGVRQGCPPSPLLYVLASEVLAASIRANQRISGLFIPGFPPLSPISQYADDTSLILTSEDSIKACFEVYTLFEATSGAKLNQARSKGLWLGQWVGRTDPPVALDWSLTKLKILGVFVGTGDLEEEIWRSRIEAVDHVLKSWRSRSLSLRGKALVINALTLAQVWYVASLVHMPAWVRKELFRLVFSFFWSGKRKLMARTTVTQSPLFGGFSVVDVSVKVWALLGQWVRRWGSIPQKKLVSGDPQFVVDPARRPCTPASSWIRRVVGRHCTTLTGAWPSASNTKKKLSVDAADVGVAVMDTAISEAIQSTVNASVGRLTDSLTEVIEARLGSFSQRFSEENGATVEQAVKKARQENYTCKRKGNQQQLDHELEMLDKFDAATSALKNKLYYKVKAALEEGTGIVSKRIKVIKLADKSEFGWQTVNEYLSDELASDSDDEKRMYRAERRAERKIKDKRRRQPRPFTRGSSQPTASNVSSNSQRPFAGDHAVRKDSNPPRCLGPCFKISI</sequence>
<evidence type="ECO:0000259" key="2">
    <source>
        <dbReference type="PROSITE" id="PS50878"/>
    </source>
</evidence>